<evidence type="ECO:0000313" key="3">
    <source>
        <dbReference type="EMBL" id="KAK5983364.1"/>
    </source>
</evidence>
<reference evidence="3 4" key="1">
    <citation type="submission" date="2019-10" db="EMBL/GenBank/DDBJ databases">
        <title>Assembly and Annotation for the nematode Trichostrongylus colubriformis.</title>
        <authorList>
            <person name="Martin J."/>
        </authorList>
    </citation>
    <scope>NUCLEOTIDE SEQUENCE [LARGE SCALE GENOMIC DNA]</scope>
    <source>
        <strain evidence="3">G859</strain>
        <tissue evidence="3">Whole worm</tissue>
    </source>
</reference>
<dbReference type="EMBL" id="WIXE01007358">
    <property type="protein sequence ID" value="KAK5980482.1"/>
    <property type="molecule type" value="Genomic_DNA"/>
</dbReference>
<dbReference type="Gene3D" id="3.40.50.150">
    <property type="entry name" value="Vaccinia Virus protein VP39"/>
    <property type="match status" value="1"/>
</dbReference>
<dbReference type="Proteomes" id="UP001331761">
    <property type="component" value="Unassembled WGS sequence"/>
</dbReference>
<evidence type="ECO:0000313" key="4">
    <source>
        <dbReference type="Proteomes" id="UP001331761"/>
    </source>
</evidence>
<dbReference type="InterPro" id="IPR026913">
    <property type="entry name" value="METTL24"/>
</dbReference>
<evidence type="ECO:0000313" key="2">
    <source>
        <dbReference type="EMBL" id="KAK5980482.1"/>
    </source>
</evidence>
<sequence length="308" mass="35378">MRVSARLLNVVLAALLFVSLLVIFSDLFGKKEIAVPAPVPDPTPPPPTGDFLSDRISLKRNFVSNHPIARPPRRMIEFYKLQVPQRRAYLDAVIESMSKNYMYLYNNLAPEAYCPELVRVGTTNDGGKWICSPFRIPSACNILSLGMYNEITFEEELQHITDKRCNLFAYDMNRQEPQTMIRLKKINVGVRVAEISAETNEMKKRYTVESLMKLEGITTFEILKIDIEGSEFQVIPPLLRKHKPAQVLIEIHGTPSETVWLLRDIASQGYWLYSYEINGAWHHLCEYSFIHESAFNQYGVTPMAKYLN</sequence>
<dbReference type="PANTHER" id="PTHR32026:SF27">
    <property type="entry name" value="METHYLTRANSFERASE FKBM DOMAIN-CONTAINING PROTEIN-RELATED"/>
    <property type="match status" value="1"/>
</dbReference>
<proteinExistence type="predicted"/>
<feature type="domain" description="Methyltransferase" evidence="1">
    <location>
        <begin position="96"/>
        <end position="290"/>
    </location>
</feature>
<evidence type="ECO:0000259" key="1">
    <source>
        <dbReference type="Pfam" id="PF13383"/>
    </source>
</evidence>
<organism evidence="3 4">
    <name type="scientific">Trichostrongylus colubriformis</name>
    <name type="common">Black scour worm</name>
    <dbReference type="NCBI Taxonomy" id="6319"/>
    <lineage>
        <taxon>Eukaryota</taxon>
        <taxon>Metazoa</taxon>
        <taxon>Ecdysozoa</taxon>
        <taxon>Nematoda</taxon>
        <taxon>Chromadorea</taxon>
        <taxon>Rhabditida</taxon>
        <taxon>Rhabditina</taxon>
        <taxon>Rhabditomorpha</taxon>
        <taxon>Strongyloidea</taxon>
        <taxon>Trichostrongylidae</taxon>
        <taxon>Trichostrongylus</taxon>
    </lineage>
</organism>
<accession>A0AAN8FU08</accession>
<name>A0AAN8FU08_TRICO</name>
<dbReference type="AlphaFoldDB" id="A0AAN8FU08"/>
<dbReference type="InterPro" id="IPR025714">
    <property type="entry name" value="Methyltranfer_dom"/>
</dbReference>
<dbReference type="InterPro" id="IPR029063">
    <property type="entry name" value="SAM-dependent_MTases_sf"/>
</dbReference>
<protein>
    <recommendedName>
        <fullName evidence="1">Methyltransferase domain-containing protein</fullName>
    </recommendedName>
</protein>
<comment type="caution">
    <text evidence="3">The sequence shown here is derived from an EMBL/GenBank/DDBJ whole genome shotgun (WGS) entry which is preliminary data.</text>
</comment>
<keyword evidence="4" id="KW-1185">Reference proteome</keyword>
<dbReference type="EMBL" id="WIXE01004071">
    <property type="protein sequence ID" value="KAK5983364.1"/>
    <property type="molecule type" value="Genomic_DNA"/>
</dbReference>
<dbReference type="SUPFAM" id="SSF53335">
    <property type="entry name" value="S-adenosyl-L-methionine-dependent methyltransferases"/>
    <property type="match status" value="1"/>
</dbReference>
<dbReference type="Pfam" id="PF13383">
    <property type="entry name" value="Methyltransf_22"/>
    <property type="match status" value="1"/>
</dbReference>
<dbReference type="PANTHER" id="PTHR32026">
    <property type="entry name" value="METHYLTRANSFERASE-LIKE PROTEIN 24"/>
    <property type="match status" value="1"/>
</dbReference>
<gene>
    <name evidence="3" type="ORF">GCK32_008825</name>
    <name evidence="2" type="ORF">GCK32_011714</name>
</gene>